<sequence length="364" mass="40017">MPLNIVNVMWSGGSPYMSIHKVHRDLLVHAHSDARVCNWLLLGDGLCSSFGQVRCWHLPQRLLKGRMPYVLAMPWLRWRLRKALVEASVDLLLLDGLGVARLLLPLVRQTPGVRIIVLFHGKTRLSTSDVRLFRSLPPEQLSIAAVSATLARSLEQGLGCPVGTLRMSLDPQAFTQQLLDREEARQALALPVQGPLLGAVGRLVEGKGFEMLIEAFAQVRERQPDLRLAILGGGPLRARLEAQAKALGVEGSVHFGGHRDDLIRLYPAFDWLLVPSRSEGLGLVVQEAVLSGVPVFCSDLPVFREQLGEAGCYLPVGDLGAWADAIGQCSRRDAAAQAHEQWRALAPQERWEAFKEGSAGLLKR</sequence>
<dbReference type="PANTHER" id="PTHR45947">
    <property type="entry name" value="SULFOQUINOVOSYL TRANSFERASE SQD2"/>
    <property type="match status" value="1"/>
</dbReference>
<dbReference type="Gene3D" id="3.40.50.2000">
    <property type="entry name" value="Glycogen Phosphorylase B"/>
    <property type="match status" value="2"/>
</dbReference>
<dbReference type="SUPFAM" id="SSF53756">
    <property type="entry name" value="UDP-Glycosyltransferase/glycogen phosphorylase"/>
    <property type="match status" value="1"/>
</dbReference>
<evidence type="ECO:0000313" key="2">
    <source>
        <dbReference type="EMBL" id="CAK17629.1"/>
    </source>
</evidence>
<dbReference type="STRING" id="384676.PSEEN4990"/>
<dbReference type="InterPro" id="IPR001296">
    <property type="entry name" value="Glyco_trans_1"/>
</dbReference>
<dbReference type="EMBL" id="CT573326">
    <property type="protein sequence ID" value="CAK17629.1"/>
    <property type="molecule type" value="Genomic_DNA"/>
</dbReference>
<evidence type="ECO:0000259" key="1">
    <source>
        <dbReference type="Pfam" id="PF00534"/>
    </source>
</evidence>
<protein>
    <submittedName>
        <fullName evidence="2">Putative glycosyl transferase</fullName>
    </submittedName>
</protein>
<dbReference type="InterPro" id="IPR050194">
    <property type="entry name" value="Glycosyltransferase_grp1"/>
</dbReference>
<proteinExistence type="predicted"/>
<dbReference type="eggNOG" id="COG0438">
    <property type="taxonomic scope" value="Bacteria"/>
</dbReference>
<dbReference type="PANTHER" id="PTHR45947:SF3">
    <property type="entry name" value="SULFOQUINOVOSYL TRANSFERASE SQD2"/>
    <property type="match status" value="1"/>
</dbReference>
<feature type="domain" description="Glycosyl transferase family 1" evidence="1">
    <location>
        <begin position="180"/>
        <end position="326"/>
    </location>
</feature>
<organism evidence="2 3">
    <name type="scientific">Pseudomonas entomophila (strain L48)</name>
    <dbReference type="NCBI Taxonomy" id="384676"/>
    <lineage>
        <taxon>Bacteria</taxon>
        <taxon>Pseudomonadati</taxon>
        <taxon>Pseudomonadota</taxon>
        <taxon>Gammaproteobacteria</taxon>
        <taxon>Pseudomonadales</taxon>
        <taxon>Pseudomonadaceae</taxon>
        <taxon>Pseudomonas</taxon>
    </lineage>
</organism>
<dbReference type="HOGENOM" id="CLU_760462_0_0_6"/>
<dbReference type="AlphaFoldDB" id="Q1I407"/>
<accession>Q1I407</accession>
<reference evidence="2 3" key="1">
    <citation type="journal article" date="2006" name="Nat. Biotechnol.">
        <title>Complete genome sequence of the entomopathogenic and metabolically versatile soil bacterium Pseudomonas entomophila.</title>
        <authorList>
            <person name="Vodovar N."/>
            <person name="Vallenet D."/>
            <person name="Cruveiller S."/>
            <person name="Rouy Z."/>
            <person name="Barbe V."/>
            <person name="Acosta C."/>
            <person name="Cattolico L."/>
            <person name="Jubin C."/>
            <person name="Lajus A."/>
            <person name="Segurens B."/>
            <person name="Vacherie B."/>
            <person name="Wincker P."/>
            <person name="Weissenbach J."/>
            <person name="Lemaitre B."/>
            <person name="Medigue C."/>
            <person name="Boccard F."/>
        </authorList>
    </citation>
    <scope>NUCLEOTIDE SEQUENCE [LARGE SCALE GENOMIC DNA]</scope>
    <source>
        <strain evidence="2 3">L48</strain>
    </source>
</reference>
<dbReference type="KEGG" id="pen:PSEEN4990"/>
<dbReference type="CAZy" id="GT4">
    <property type="family name" value="Glycosyltransferase Family 4"/>
</dbReference>
<keyword evidence="2" id="KW-0808">Transferase</keyword>
<gene>
    <name evidence="2" type="ordered locus">PSEEN4990</name>
</gene>
<name>Q1I407_PSEE4</name>
<dbReference type="Pfam" id="PF00534">
    <property type="entry name" value="Glycos_transf_1"/>
    <property type="match status" value="1"/>
</dbReference>
<dbReference type="GO" id="GO:0016757">
    <property type="term" value="F:glycosyltransferase activity"/>
    <property type="evidence" value="ECO:0007669"/>
    <property type="project" value="InterPro"/>
</dbReference>
<evidence type="ECO:0000313" key="3">
    <source>
        <dbReference type="Proteomes" id="UP000000658"/>
    </source>
</evidence>
<dbReference type="Proteomes" id="UP000000658">
    <property type="component" value="Chromosome"/>
</dbReference>